<reference evidence="1" key="1">
    <citation type="submission" date="2020-11" db="EMBL/GenBank/DDBJ databases">
        <title>Adaptations for nitrogen fixation in a non-lichenized fungal sporocarp promotes dispersal by wood-feeding termites.</title>
        <authorList>
            <consortium name="DOE Joint Genome Institute"/>
            <person name="Koch R.A."/>
            <person name="Yoon G."/>
            <person name="Arayal U."/>
            <person name="Lail K."/>
            <person name="Amirebrahimi M."/>
            <person name="Labutti K."/>
            <person name="Lipzen A."/>
            <person name="Riley R."/>
            <person name="Barry K."/>
            <person name="Henrissat B."/>
            <person name="Grigoriev I.V."/>
            <person name="Herr J.R."/>
            <person name="Aime M.C."/>
        </authorList>
    </citation>
    <scope>NUCLEOTIDE SEQUENCE</scope>
    <source>
        <strain evidence="1">MCA 3950</strain>
    </source>
</reference>
<evidence type="ECO:0000313" key="1">
    <source>
        <dbReference type="EMBL" id="KAG7441483.1"/>
    </source>
</evidence>
<dbReference type="RefSeq" id="XP_043034983.1">
    <property type="nucleotide sequence ID" value="XM_043177790.1"/>
</dbReference>
<sequence>MANSSEEQLRVWAAEAFYWITSSESTSRRTCLVSIIGTRSCPNINQYCSVRSSEQNRSARDSCSLRLRPYIREACAGDIDHSSFQTVPSSSSFFFNRKHCCVITHPLYESKVSRANIAHEHMDLSPDRNGILSELRLV</sequence>
<name>A0A9P8AMQ1_9AGAR</name>
<gene>
    <name evidence="1" type="ORF">BT62DRAFT_1011502</name>
</gene>
<evidence type="ECO:0000313" key="2">
    <source>
        <dbReference type="Proteomes" id="UP000812287"/>
    </source>
</evidence>
<dbReference type="GeneID" id="66100077"/>
<organism evidence="1 2">
    <name type="scientific">Guyanagaster necrorhizus</name>
    <dbReference type="NCBI Taxonomy" id="856835"/>
    <lineage>
        <taxon>Eukaryota</taxon>
        <taxon>Fungi</taxon>
        <taxon>Dikarya</taxon>
        <taxon>Basidiomycota</taxon>
        <taxon>Agaricomycotina</taxon>
        <taxon>Agaricomycetes</taxon>
        <taxon>Agaricomycetidae</taxon>
        <taxon>Agaricales</taxon>
        <taxon>Marasmiineae</taxon>
        <taxon>Physalacriaceae</taxon>
        <taxon>Guyanagaster</taxon>
    </lineage>
</organism>
<proteinExistence type="predicted"/>
<dbReference type="AlphaFoldDB" id="A0A9P8AMQ1"/>
<comment type="caution">
    <text evidence="1">The sequence shown here is derived from an EMBL/GenBank/DDBJ whole genome shotgun (WGS) entry which is preliminary data.</text>
</comment>
<dbReference type="EMBL" id="MU250559">
    <property type="protein sequence ID" value="KAG7441483.1"/>
    <property type="molecule type" value="Genomic_DNA"/>
</dbReference>
<protein>
    <submittedName>
        <fullName evidence="1">Uncharacterized protein</fullName>
    </submittedName>
</protein>
<accession>A0A9P8AMQ1</accession>
<dbReference type="Proteomes" id="UP000812287">
    <property type="component" value="Unassembled WGS sequence"/>
</dbReference>
<keyword evidence="2" id="KW-1185">Reference proteome</keyword>